<dbReference type="Pfam" id="PF22679">
    <property type="entry name" value="T1R_D3-like"/>
    <property type="match status" value="1"/>
</dbReference>
<dbReference type="InterPro" id="IPR055180">
    <property type="entry name" value="HsdR_RecA-like_helicase_dom_2"/>
</dbReference>
<dbReference type="PANTHER" id="PTHR30195">
    <property type="entry name" value="TYPE I SITE-SPECIFIC DEOXYRIBONUCLEASE PROTEIN SUBUNIT M AND R"/>
    <property type="match status" value="1"/>
</dbReference>
<keyword evidence="8 11" id="KW-0378">Hydrolase</keyword>
<evidence type="ECO:0000313" key="14">
    <source>
        <dbReference type="Proteomes" id="UP000658690"/>
    </source>
</evidence>
<evidence type="ECO:0000256" key="6">
    <source>
        <dbReference type="ARBA" id="ARBA00022747"/>
    </source>
</evidence>
<dbReference type="SMART" id="SM00487">
    <property type="entry name" value="DEXDc"/>
    <property type="match status" value="1"/>
</dbReference>
<dbReference type="SUPFAM" id="SSF52540">
    <property type="entry name" value="P-loop containing nucleoside triphosphate hydrolases"/>
    <property type="match status" value="2"/>
</dbReference>
<evidence type="ECO:0000259" key="12">
    <source>
        <dbReference type="PROSITE" id="PS51192"/>
    </source>
</evidence>
<comment type="caution">
    <text evidence="13">The sequence shown here is derived from an EMBL/GenBank/DDBJ whole genome shotgun (WGS) entry which is preliminary data.</text>
</comment>
<evidence type="ECO:0000256" key="8">
    <source>
        <dbReference type="ARBA" id="ARBA00022801"/>
    </source>
</evidence>
<keyword evidence="6 11" id="KW-0680">Restriction system</keyword>
<evidence type="ECO:0000256" key="3">
    <source>
        <dbReference type="ARBA" id="ARBA00011296"/>
    </source>
</evidence>
<dbReference type="InterPro" id="IPR021810">
    <property type="entry name" value="T1RH-like_C"/>
</dbReference>
<protein>
    <recommendedName>
        <fullName evidence="11">Type I restriction enzyme endonuclease subunit</fullName>
        <shortName evidence="11">R protein</shortName>
        <ecNumber evidence="11">3.1.21.3</ecNumber>
    </recommendedName>
    <alternativeName>
        <fullName evidence="11">Type-1 restriction enzyme R protein</fullName>
    </alternativeName>
</protein>
<feature type="domain" description="Helicase ATP-binding" evidence="12">
    <location>
        <begin position="271"/>
        <end position="451"/>
    </location>
</feature>
<dbReference type="InterPro" id="IPR051268">
    <property type="entry name" value="Type-I_R_enzyme_R_subunit"/>
</dbReference>
<dbReference type="Gene3D" id="3.90.1570.50">
    <property type="match status" value="1"/>
</dbReference>
<dbReference type="EC" id="3.1.21.3" evidence="11"/>
<dbReference type="EMBL" id="WHOC01000006">
    <property type="protein sequence ID" value="NOU84243.1"/>
    <property type="molecule type" value="Genomic_DNA"/>
</dbReference>
<evidence type="ECO:0000256" key="4">
    <source>
        <dbReference type="ARBA" id="ARBA00022722"/>
    </source>
</evidence>
<evidence type="ECO:0000256" key="5">
    <source>
        <dbReference type="ARBA" id="ARBA00022741"/>
    </source>
</evidence>
<evidence type="ECO:0000256" key="2">
    <source>
        <dbReference type="ARBA" id="ARBA00008598"/>
    </source>
</evidence>
<dbReference type="InterPro" id="IPR027417">
    <property type="entry name" value="P-loop_NTPase"/>
</dbReference>
<dbReference type="InterPro" id="IPR007409">
    <property type="entry name" value="Restrct_endonuc_type1_HsdR_N"/>
</dbReference>
<comment type="similarity">
    <text evidence="2 11">Belongs to the HsdR family.</text>
</comment>
<keyword evidence="10 11" id="KW-0238">DNA-binding</keyword>
<comment type="catalytic activity">
    <reaction evidence="1 11">
        <text>Endonucleolytic cleavage of DNA to give random double-stranded fragments with terminal 5'-phosphates, ATP is simultaneously hydrolyzed.</text>
        <dbReference type="EC" id="3.1.21.3"/>
    </reaction>
</comment>
<dbReference type="CDD" id="cd22332">
    <property type="entry name" value="HsdR_N"/>
    <property type="match status" value="1"/>
</dbReference>
<reference evidence="13 14" key="1">
    <citation type="submission" date="2019-10" db="EMBL/GenBank/DDBJ databases">
        <title>Description of Paenibacillus choica sp. nov.</title>
        <authorList>
            <person name="Carlier A."/>
            <person name="Qi S."/>
        </authorList>
    </citation>
    <scope>NUCLEOTIDE SEQUENCE [LARGE SCALE GENOMIC DNA]</scope>
    <source>
        <strain evidence="13 14">LMG 31460</strain>
    </source>
</reference>
<dbReference type="Pfam" id="PF04313">
    <property type="entry name" value="HSDR_N"/>
    <property type="match status" value="1"/>
</dbReference>
<evidence type="ECO:0000313" key="13">
    <source>
        <dbReference type="EMBL" id="NOU84243.1"/>
    </source>
</evidence>
<dbReference type="CDD" id="cd18800">
    <property type="entry name" value="SF2_C_EcoR124I-like"/>
    <property type="match status" value="1"/>
</dbReference>
<dbReference type="InterPro" id="IPR014001">
    <property type="entry name" value="Helicase_ATP-bd"/>
</dbReference>
<accession>A0ABX1YTL9</accession>
<proteinExistence type="inferred from homology"/>
<dbReference type="Pfam" id="PF18766">
    <property type="entry name" value="SWI2_SNF2"/>
    <property type="match status" value="1"/>
</dbReference>
<dbReference type="Proteomes" id="UP000658690">
    <property type="component" value="Unassembled WGS sequence"/>
</dbReference>
<evidence type="ECO:0000256" key="11">
    <source>
        <dbReference type="RuleBase" id="RU364115"/>
    </source>
</evidence>
<dbReference type="InterPro" id="IPR004473">
    <property type="entry name" value="Restrct_endonuc_typeI_HsdR"/>
</dbReference>
<evidence type="ECO:0000256" key="10">
    <source>
        <dbReference type="ARBA" id="ARBA00023125"/>
    </source>
</evidence>
<evidence type="ECO:0000256" key="1">
    <source>
        <dbReference type="ARBA" id="ARBA00000851"/>
    </source>
</evidence>
<dbReference type="GO" id="GO:0009035">
    <property type="term" value="F:type I site-specific deoxyribonuclease activity"/>
    <property type="evidence" value="ECO:0007669"/>
    <property type="project" value="UniProtKB-EC"/>
</dbReference>
<evidence type="ECO:0000256" key="9">
    <source>
        <dbReference type="ARBA" id="ARBA00022840"/>
    </source>
</evidence>
<dbReference type="Pfam" id="PF11867">
    <property type="entry name" value="T1RH-like_C"/>
    <property type="match status" value="1"/>
</dbReference>
<dbReference type="CDD" id="cd18030">
    <property type="entry name" value="DEXHc_RE_I_HsdR"/>
    <property type="match status" value="1"/>
</dbReference>
<organism evidence="13 14">
    <name type="scientific">Paenibacillus germinis</name>
    <dbReference type="NCBI Taxonomy" id="2654979"/>
    <lineage>
        <taxon>Bacteria</taxon>
        <taxon>Bacillati</taxon>
        <taxon>Bacillota</taxon>
        <taxon>Bacilli</taxon>
        <taxon>Bacillales</taxon>
        <taxon>Paenibacillaceae</taxon>
        <taxon>Paenibacillus</taxon>
    </lineage>
</organism>
<evidence type="ECO:0000256" key="7">
    <source>
        <dbReference type="ARBA" id="ARBA00022759"/>
    </source>
</evidence>
<dbReference type="PANTHER" id="PTHR30195:SF15">
    <property type="entry name" value="TYPE I RESTRICTION ENZYME HINDI ENDONUCLEASE SUBUNIT"/>
    <property type="match status" value="1"/>
</dbReference>
<comment type="subunit">
    <text evidence="3 11">The type I restriction/modification system is composed of three polypeptides R, M and S.</text>
</comment>
<dbReference type="NCBIfam" id="TIGR00348">
    <property type="entry name" value="hsdR"/>
    <property type="match status" value="1"/>
</dbReference>
<keyword evidence="5 11" id="KW-0547">Nucleotide-binding</keyword>
<comment type="function">
    <text evidence="11">Subunit R is required for both nuclease and ATPase activities, but not for modification.</text>
</comment>
<dbReference type="InterPro" id="IPR040980">
    <property type="entry name" value="SWI2_SNF2"/>
</dbReference>
<dbReference type="Gene3D" id="3.40.50.300">
    <property type="entry name" value="P-loop containing nucleotide triphosphate hydrolases"/>
    <property type="match status" value="2"/>
</dbReference>
<keyword evidence="9 11" id="KW-0067">ATP-binding</keyword>
<dbReference type="RefSeq" id="WP_171687726.1">
    <property type="nucleotide sequence ID" value="NZ_WHOC01000006.1"/>
</dbReference>
<sequence length="1025" mass="117031">MFNEDSLESIVLELLKDELNYTVQNGYDLVRDFHTVVLEEELREALFTLNPDLSNEIIEAALRKLLYIDDASLVAANQKFHRYLIEGVRIEVYGEGIPSRIVKVIDFDHPVNNTFKAVNQYTVIHKAEKRPDVVVFVNGLPLVVIELKSAVREDATIQDGYLQIKTYQDIIKPLFHYNAFSIISDGVNAKFGSITADYDRYMQWKQVDRHSPIVDEPHIAQIGTLMKGLLHKERLLDVIRNYSFFAGGKAKIISGYHQYFGMNKAIDSVVRAVDSDKRGGVVWHTQGSGKSFSMVFLSAGLIARLNNPTIVVVTDRNDLDEQIHGTFSNAADFLRQAPVRAESREHLIELLEHRSIGGIFFTTIQKFTEETGLLSNRHDIIVIADEAHRSQYGIDPDIKIDKKTLEAELVYGYAKYLRDALPNATFIGFTGTPVDSNDKSTIGVFGELIDVYDMTQAKLDGATVDLHYENRLAKVHLDEGILDQIDKEVASIEAQGLTPEKIEKLKKDLVTMEAVIGDEDRLNLVVDDILAHYDIRKDMLKGKAMIVAYSRKIAYRMYQLIKEKSPEIGNKIGLVLSDSNKDTNQEMRDIIGNKQHRQTLANQFKDDNSDMKIAIVVDMWLTGFDVPSLDTMYIDKIMKEHNLMQAIARVNRVYKDKQAGLIVDYIGLSKYLKEALNTYTSRDKNSIPEIEKAKEILMTEVEILEGMFHGFDFSKYMNSTSKERFELIQDGVEHVLKERAKEVFLKHVARLQSAYNICATALNFAVRVQVSFFMAVKSFIVKVERDGMPDVEAFKKKITAMIEQAIIRDGDEVVSISAKKEKSLLSVENLEKIMAMKRKNVAATILKKLIDDKIKWFEQTNIVRSGFFSEKLKNIVERYNQAEDIDVLITQMIDIAQEIESAINEGIDMHLSPEEQAFYDALAKPELVKEHYQSDVLREMAKNLIQLISENKTPDWYKRNDAKANMRSLIKRLLKKYKYPPDEIPEATELVIKQAELQMKYNLYSTQPDRSNYQIAADNKGVYEI</sequence>
<keyword evidence="4" id="KW-0540">Nuclease</keyword>
<dbReference type="PROSITE" id="PS51192">
    <property type="entry name" value="HELICASE_ATP_BIND_1"/>
    <property type="match status" value="1"/>
</dbReference>
<name>A0ABX1YTL9_9BACL</name>
<keyword evidence="14" id="KW-1185">Reference proteome</keyword>
<gene>
    <name evidence="13" type="ORF">GC102_00360</name>
</gene>
<keyword evidence="7" id="KW-0255">Endonuclease</keyword>